<protein>
    <submittedName>
        <fullName evidence="2">Uncharacterized protein</fullName>
    </submittedName>
</protein>
<feature type="region of interest" description="Disordered" evidence="1">
    <location>
        <begin position="1"/>
        <end position="25"/>
    </location>
</feature>
<keyword evidence="3" id="KW-1185">Reference proteome</keyword>
<organism evidence="2 3">
    <name type="scientific">Jiella mangrovi</name>
    <dbReference type="NCBI Taxonomy" id="2821407"/>
    <lineage>
        <taxon>Bacteria</taxon>
        <taxon>Pseudomonadati</taxon>
        <taxon>Pseudomonadota</taxon>
        <taxon>Alphaproteobacteria</taxon>
        <taxon>Hyphomicrobiales</taxon>
        <taxon>Aurantimonadaceae</taxon>
        <taxon>Jiella</taxon>
    </lineage>
</organism>
<dbReference type="RefSeq" id="WP_209592537.1">
    <property type="nucleotide sequence ID" value="NZ_JAGJCF010000001.1"/>
</dbReference>
<accession>A0ABS4BD76</accession>
<dbReference type="Proteomes" id="UP000678276">
    <property type="component" value="Unassembled WGS sequence"/>
</dbReference>
<evidence type="ECO:0000313" key="3">
    <source>
        <dbReference type="Proteomes" id="UP000678276"/>
    </source>
</evidence>
<evidence type="ECO:0000313" key="2">
    <source>
        <dbReference type="EMBL" id="MBP0614136.1"/>
    </source>
</evidence>
<evidence type="ECO:0000256" key="1">
    <source>
        <dbReference type="SAM" id="MobiDB-lite"/>
    </source>
</evidence>
<gene>
    <name evidence="2" type="ORF">J6595_00850</name>
</gene>
<feature type="compositionally biased region" description="Basic and acidic residues" evidence="1">
    <location>
        <begin position="10"/>
        <end position="25"/>
    </location>
</feature>
<dbReference type="EMBL" id="JAGJCF010000001">
    <property type="protein sequence ID" value="MBP0614136.1"/>
    <property type="molecule type" value="Genomic_DNA"/>
</dbReference>
<proteinExistence type="predicted"/>
<reference evidence="2 3" key="1">
    <citation type="submission" date="2021-04" db="EMBL/GenBank/DDBJ databases">
        <title>Whole genome sequence of Jiella sp. KSK16Y-1.</title>
        <authorList>
            <person name="Tuo L."/>
        </authorList>
    </citation>
    <scope>NUCLEOTIDE SEQUENCE [LARGE SCALE GENOMIC DNA]</scope>
    <source>
        <strain evidence="2 3">KSK16Y-1</strain>
    </source>
</reference>
<sequence length="74" mass="8265">MANAAANFAHFDHPQHGTYRNPEDVLKDSRLSDGEKRTIIDEWRSSLKHILVNEPDAPEVEAVNKALDEAAAKL</sequence>
<name>A0ABS4BD76_9HYPH</name>
<comment type="caution">
    <text evidence="2">The sequence shown here is derived from an EMBL/GenBank/DDBJ whole genome shotgun (WGS) entry which is preliminary data.</text>
</comment>